<dbReference type="Gene3D" id="1.10.530.10">
    <property type="match status" value="1"/>
</dbReference>
<dbReference type="InterPro" id="IPR023346">
    <property type="entry name" value="Lysozyme-like_dom_sf"/>
</dbReference>
<gene>
    <name evidence="4" type="ORF">DF185_18025</name>
</gene>
<evidence type="ECO:0000256" key="2">
    <source>
        <dbReference type="SAM" id="SignalP"/>
    </source>
</evidence>
<feature type="domain" description="LysM" evidence="3">
    <location>
        <begin position="366"/>
        <end position="409"/>
    </location>
</feature>
<dbReference type="InterPro" id="IPR008258">
    <property type="entry name" value="Transglycosylase_SLT_dom_1"/>
</dbReference>
<dbReference type="InterPro" id="IPR036779">
    <property type="entry name" value="LysM_dom_sf"/>
</dbReference>
<comment type="similarity">
    <text evidence="1">Belongs to the transglycosylase Slt family.</text>
</comment>
<comment type="caution">
    <text evidence="4">The sequence shown here is derived from an EMBL/GenBank/DDBJ whole genome shotgun (WGS) entry which is preliminary data.</text>
</comment>
<evidence type="ECO:0000256" key="1">
    <source>
        <dbReference type="ARBA" id="ARBA00007734"/>
    </source>
</evidence>
<dbReference type="CDD" id="cd00118">
    <property type="entry name" value="LysM"/>
    <property type="match status" value="2"/>
</dbReference>
<proteinExistence type="inferred from homology"/>
<evidence type="ECO:0000313" key="4">
    <source>
        <dbReference type="EMBL" id="PXX97865.1"/>
    </source>
</evidence>
<dbReference type="RefSeq" id="WP_110362227.1">
    <property type="nucleotide sequence ID" value="NZ_QFLI01000009.1"/>
</dbReference>
<dbReference type="AlphaFoldDB" id="A0A2V3ZTW3"/>
<keyword evidence="2" id="KW-0732">Signal</keyword>
<dbReference type="InterPro" id="IPR018392">
    <property type="entry name" value="LysM"/>
</dbReference>
<dbReference type="CDD" id="cd16894">
    <property type="entry name" value="MltD-like"/>
    <property type="match status" value="1"/>
</dbReference>
<dbReference type="PROSITE" id="PS51782">
    <property type="entry name" value="LYSM"/>
    <property type="match status" value="2"/>
</dbReference>
<dbReference type="Pfam" id="PF01476">
    <property type="entry name" value="LysM"/>
    <property type="match status" value="2"/>
</dbReference>
<evidence type="ECO:0000313" key="5">
    <source>
        <dbReference type="Proteomes" id="UP000248079"/>
    </source>
</evidence>
<evidence type="ECO:0000259" key="3">
    <source>
        <dbReference type="PROSITE" id="PS51782"/>
    </source>
</evidence>
<sequence>MKNFILLLLISILGSSAGSAQSLFSILQKEKPENAEEINQRLMYFTDEILKEELPANEILDANYIPVFSDEVYKDRMKRLNDLTPIQLDYKPVVRRFIEAYAVRHREKTGKIIERSELYFPIFEECLDKYDLPLELKYLSVIESALDPKARSRSGAMGLWQFMYNSCKMFDLKVTSYVDERMDPEKSTEAACKYLQYLHRIFGDWQLAIAAYNGGPGVVREAIQRSGGKTDFWEISPYLPQQTRNYVPIFIAANYILNYSREHNIVTTPNQYPYFRVSPVNVKNSVLFKHVAAVIDVPIEEIRKLNPIYKRDIIPAGELPAKLVLPIEKIGLFIDNEEEIYAMKDQPKKYLELQKELSSTKGKYMIYHVVKAGEYFHKIAMNYSCTTHNIMKWNNMKNHDIYIGQRLKIWVKPSEQISQKPQRDPLLKKSKFLLYQVQEGDSLQSIANRFEVESLSDLVEVNNMRQSNVVEPGMVLKIVQYE</sequence>
<dbReference type="Proteomes" id="UP000248079">
    <property type="component" value="Unassembled WGS sequence"/>
</dbReference>
<reference evidence="4 5" key="1">
    <citation type="submission" date="2018-05" db="EMBL/GenBank/DDBJ databases">
        <title>Marinifilum breve JC075T sp. nov., a marine bacterium isolated from Yongle Blue Hole in the South China Sea.</title>
        <authorList>
            <person name="Fu T."/>
        </authorList>
    </citation>
    <scope>NUCLEOTIDE SEQUENCE [LARGE SCALE GENOMIC DNA]</scope>
    <source>
        <strain evidence="4 5">JC075</strain>
    </source>
</reference>
<name>A0A2V3ZTW3_9BACT</name>
<dbReference type="SUPFAM" id="SSF53955">
    <property type="entry name" value="Lysozyme-like"/>
    <property type="match status" value="1"/>
</dbReference>
<accession>A0A2V3ZTW3</accession>
<dbReference type="EMBL" id="QFLI01000009">
    <property type="protein sequence ID" value="PXX97865.1"/>
    <property type="molecule type" value="Genomic_DNA"/>
</dbReference>
<dbReference type="PANTHER" id="PTHR37423">
    <property type="entry name" value="SOLUBLE LYTIC MUREIN TRANSGLYCOSYLASE-RELATED"/>
    <property type="match status" value="1"/>
</dbReference>
<dbReference type="SMART" id="SM00257">
    <property type="entry name" value="LysM"/>
    <property type="match status" value="2"/>
</dbReference>
<dbReference type="SUPFAM" id="SSF54106">
    <property type="entry name" value="LysM domain"/>
    <property type="match status" value="2"/>
</dbReference>
<dbReference type="PANTHER" id="PTHR37423:SF2">
    <property type="entry name" value="MEMBRANE-BOUND LYTIC MUREIN TRANSGLYCOSYLASE C"/>
    <property type="match status" value="1"/>
</dbReference>
<dbReference type="Pfam" id="PF01464">
    <property type="entry name" value="SLT"/>
    <property type="match status" value="1"/>
</dbReference>
<protein>
    <submittedName>
        <fullName evidence="4">Lytic transglycosylase</fullName>
    </submittedName>
</protein>
<dbReference type="OrthoDB" id="9815002at2"/>
<keyword evidence="5" id="KW-1185">Reference proteome</keyword>
<dbReference type="Gene3D" id="3.10.350.10">
    <property type="entry name" value="LysM domain"/>
    <property type="match status" value="2"/>
</dbReference>
<feature type="domain" description="LysM" evidence="3">
    <location>
        <begin position="433"/>
        <end position="478"/>
    </location>
</feature>
<feature type="signal peptide" evidence="2">
    <location>
        <begin position="1"/>
        <end position="20"/>
    </location>
</feature>
<feature type="chain" id="PRO_5016098307" evidence="2">
    <location>
        <begin position="21"/>
        <end position="482"/>
    </location>
</feature>
<organism evidence="4 5">
    <name type="scientific">Marinifilum breve</name>
    <dbReference type="NCBI Taxonomy" id="2184082"/>
    <lineage>
        <taxon>Bacteria</taxon>
        <taxon>Pseudomonadati</taxon>
        <taxon>Bacteroidota</taxon>
        <taxon>Bacteroidia</taxon>
        <taxon>Marinilabiliales</taxon>
        <taxon>Marinifilaceae</taxon>
    </lineage>
</organism>